<comment type="caution">
    <text evidence="3">The sequence shown here is derived from an EMBL/GenBank/DDBJ whole genome shotgun (WGS) entry which is preliminary data.</text>
</comment>
<feature type="compositionally biased region" description="Low complexity" evidence="1">
    <location>
        <begin position="687"/>
        <end position="696"/>
    </location>
</feature>
<feature type="region of interest" description="Disordered" evidence="1">
    <location>
        <begin position="500"/>
        <end position="530"/>
    </location>
</feature>
<feature type="region of interest" description="Disordered" evidence="1">
    <location>
        <begin position="566"/>
        <end position="595"/>
    </location>
</feature>
<dbReference type="Gene3D" id="1.10.510.10">
    <property type="entry name" value="Transferase(Phosphotransferase) domain 1"/>
    <property type="match status" value="1"/>
</dbReference>
<feature type="compositionally biased region" description="Low complexity" evidence="1">
    <location>
        <begin position="771"/>
        <end position="795"/>
    </location>
</feature>
<feature type="compositionally biased region" description="Low complexity" evidence="1">
    <location>
        <begin position="337"/>
        <end position="347"/>
    </location>
</feature>
<feature type="region of interest" description="Disordered" evidence="1">
    <location>
        <begin position="881"/>
        <end position="927"/>
    </location>
</feature>
<feature type="compositionally biased region" description="Low complexity" evidence="1">
    <location>
        <begin position="1574"/>
        <end position="1588"/>
    </location>
</feature>
<dbReference type="GO" id="GO:0004674">
    <property type="term" value="F:protein serine/threonine kinase activity"/>
    <property type="evidence" value="ECO:0007669"/>
    <property type="project" value="TreeGrafter"/>
</dbReference>
<feature type="region of interest" description="Disordered" evidence="1">
    <location>
        <begin position="981"/>
        <end position="1222"/>
    </location>
</feature>
<sequence length="1875" mass="181839">MFRGGLRYNPIEVELQDPYPVATCNGNPSSRTYVAKWCSIPVHLHVLTFVKRPNPIAPLPGPNSPHPTVAAALDAPPPVQANMVTQPDMIAIATEVETALVQLIAEPSPQVLPVLACAKVTCRAHISSPGDDHVTQRILAEVHVATPRVPGLVPLSQWLQERWPACRVEDEAAAAPGTGTGQAQGQIQGQAQGQQQRQQQPQPTAAAASISTAHAAASHATGAGAATHVHVQAPSAAAPPPRAPLPASQRHVAAVPAPAPPVPLPPKATAATAAVPVPAAPPVPLPPKATAAMALHGLEPAVGLTGPPPPPPALLAQRGASSSTSYSARTQPPPLPAAAAPAGTVAPSSRPAIGGDGSSLKHESAALTSSQLPTVAGGIAGAAPVVLDVVAAPRAGPRPLSSSTAEVSDQALAAGALSGAAGGTPDTCAQPVAEGTQPQTQALGCSSPRGFGVPTVAGAGGSMPGSGSGAGSSGPRLGSHQSGAAAFGCFGCFAGGQGSGHDSEGSGPLAAVPTGTGAKGAAPGARAVGPAGPAQPVLAGVAAGPLAPSGRAVLPPAVSRRLLAPAAGSSTGSGVATAGGGAAGGGSGGRPYGRAALPLPPPPPLQPLLPVTEALDVLICLAEVLGALHRRGLTHGAVSPKTVQLQVTAPPPEMQALLKRAYRPHGRGNRHGREQAQAQQQLTPPSQAAAAGQAKATVGDAKHQQPQQQHVGTTADALPRPAQAAEHAARRMAAAEPAASTLSGAGPAEAPAGAVTADGSGALSVPRQPSAAGSVATPTAHAAASKPASGAAAALAGGGGGPRPPALQLTQLEQGGGPTSSGGRGSNGSNGAAKQTASPFRPTMVESLADPAMAAFLDSGSTDPKSRQTLAQVVAALGGLPRTNLRGGGGGGGAGGAVGSSAAAGGSGRGGSVGGSGLTAGSASGPSGTGSMLTNLLLGSAAVKSNASASEAVMVTAALPSSILDSAAAAAAASASSARTHTGTGVLSSSEAPGPKQGLASPTPPSGRGGGGGVRGGARRRSAAAAPDSGGGGGSATECGSGSIEGHGKAEAGGAGGGGDCDADGDDKSSTQSLQLRPIVPRPPPGQTASSVTTASLARPPPQPSLLPSRGDTQQSGLPSIPQSASTPLGSTPHASSGVPHSGPDTFSQPGTSAPSQALSLPLSHATTGRSRNTATTQHENHTEGDDTIGSAGAEPTAAAVESTARAGAGAAPSRQRSSKPRRLMAMLTLPALGPAVLQMLTWGRARPVGLPRDQLMWCAPELLNTGGLGWPILPLMPRRSGSGAVGAGGATGLDPLGPLDRSLGTVRSHRMGGTTHRGRDRDRDRERDKGGNVQFSGFMSGPGAGDGSYTYGAGLNSSVGGNRRFRLAAALLMGHDPSGAASSVYGVTPSCDVYSVGLLMWHLVTGQYPFDHLSTQEVVRAKELGSLDEQLPFSPELPLAYIALARRCWSAAPMQRPAMRSVLAELRSLRCQLLGLPQPYESPGSGFGFGFGLGLGRSSSMGDFTGDSRLSFTLSLALSSRDFSCDDYALARPPLELAFGAGGGNRTEHGGSAANPSHGGSGGPPPPPSLQTALPPGLLTALTAPRTTGGGGGGGSGRRGGGSGAFIDDESDRFTDTDRFTDQAETEHSTVLSSPPTAGTPSGGGTAGMRSGSGAGGGSRRNMPSAASLTRSFRMMRRGGAGSHAGGRCTTGGGGGGGAAAGDTQSSPLAHGATATGGHHGGPGGGGGGVYAPASVTAKFHSGGVAGGRTSSGVSIGLMAGFSPGGSVRASDSNSTAATPPGGGGGGSDRSINSTAAVAAAAGGSAPHAVGMSSSVTSSNAGCAGAGMMFGTLGAVTRRSGTAAAGGGVGGGSDASGESSSAAPAGSNVMAVAH</sequence>
<evidence type="ECO:0000313" key="3">
    <source>
        <dbReference type="EMBL" id="KAG2438102.1"/>
    </source>
</evidence>
<feature type="compositionally biased region" description="Low complexity" evidence="1">
    <location>
        <begin position="1153"/>
        <end position="1164"/>
    </location>
</feature>
<feature type="region of interest" description="Disordered" evidence="1">
    <location>
        <begin position="1842"/>
        <end position="1875"/>
    </location>
</feature>
<proteinExistence type="predicted"/>
<feature type="region of interest" description="Disordered" evidence="1">
    <location>
        <begin position="1679"/>
        <end position="1730"/>
    </location>
</feature>
<feature type="compositionally biased region" description="Polar residues" evidence="1">
    <location>
        <begin position="981"/>
        <end position="991"/>
    </location>
</feature>
<evidence type="ECO:0000313" key="4">
    <source>
        <dbReference type="Proteomes" id="UP000650467"/>
    </source>
</evidence>
<feature type="compositionally biased region" description="Low complexity" evidence="1">
    <location>
        <begin position="566"/>
        <end position="576"/>
    </location>
</feature>
<feature type="domain" description="Serine-threonine/tyrosine-protein kinase catalytic" evidence="2">
    <location>
        <begin position="1388"/>
        <end position="1467"/>
    </location>
</feature>
<feature type="compositionally biased region" description="Gly residues" evidence="1">
    <location>
        <begin position="577"/>
        <end position="591"/>
    </location>
</feature>
<feature type="compositionally biased region" description="Polar residues" evidence="1">
    <location>
        <begin position="676"/>
        <end position="686"/>
    </location>
</feature>
<dbReference type="InterPro" id="IPR001245">
    <property type="entry name" value="Ser-Thr/Tyr_kinase_cat_dom"/>
</dbReference>
<feature type="compositionally biased region" description="Gly residues" evidence="1">
    <location>
        <begin position="1589"/>
        <end position="1605"/>
    </location>
</feature>
<dbReference type="SUPFAM" id="SSF56112">
    <property type="entry name" value="Protein kinase-like (PK-like)"/>
    <property type="match status" value="1"/>
</dbReference>
<feature type="compositionally biased region" description="Polar residues" evidence="1">
    <location>
        <begin position="1165"/>
        <end position="1178"/>
    </location>
</feature>
<feature type="compositionally biased region" description="Gly residues" evidence="1">
    <location>
        <begin position="905"/>
        <end position="918"/>
    </location>
</feature>
<keyword evidence="4" id="KW-1185">Reference proteome</keyword>
<feature type="compositionally biased region" description="Low complexity" evidence="1">
    <location>
        <begin position="510"/>
        <end position="530"/>
    </location>
</feature>
<feature type="compositionally biased region" description="Gly residues" evidence="1">
    <location>
        <begin position="814"/>
        <end position="828"/>
    </location>
</feature>
<feature type="compositionally biased region" description="Gly residues" evidence="1">
    <location>
        <begin position="458"/>
        <end position="472"/>
    </location>
</feature>
<feature type="compositionally biased region" description="Basic and acidic residues" evidence="1">
    <location>
        <begin position="1613"/>
        <end position="1629"/>
    </location>
</feature>
<accession>A0A835W2G2</accession>
<name>A0A835W2G2_CHLIN</name>
<feature type="region of interest" description="Disordered" evidence="1">
    <location>
        <begin position="1290"/>
        <end position="1338"/>
    </location>
</feature>
<feature type="compositionally biased region" description="Low complexity" evidence="1">
    <location>
        <begin position="1856"/>
        <end position="1868"/>
    </location>
</feature>
<evidence type="ECO:0000256" key="1">
    <source>
        <dbReference type="SAM" id="MobiDB-lite"/>
    </source>
</evidence>
<organism evidence="3 4">
    <name type="scientific">Chlamydomonas incerta</name>
    <dbReference type="NCBI Taxonomy" id="51695"/>
    <lineage>
        <taxon>Eukaryota</taxon>
        <taxon>Viridiplantae</taxon>
        <taxon>Chlorophyta</taxon>
        <taxon>core chlorophytes</taxon>
        <taxon>Chlorophyceae</taxon>
        <taxon>CS clade</taxon>
        <taxon>Chlamydomonadales</taxon>
        <taxon>Chlamydomonadaceae</taxon>
        <taxon>Chlamydomonas</taxon>
    </lineage>
</organism>
<feature type="compositionally biased region" description="Gly residues" evidence="1">
    <location>
        <begin position="1719"/>
        <end position="1730"/>
    </location>
</feature>
<feature type="region of interest" description="Disordered" evidence="1">
    <location>
        <begin position="455"/>
        <end position="478"/>
    </location>
</feature>
<feature type="region of interest" description="Disordered" evidence="1">
    <location>
        <begin position="300"/>
        <end position="365"/>
    </location>
</feature>
<dbReference type="Pfam" id="PF07714">
    <property type="entry name" value="PK_Tyr_Ser-Thr"/>
    <property type="match status" value="1"/>
</dbReference>
<dbReference type="InterPro" id="IPR011009">
    <property type="entry name" value="Kinase-like_dom_sf"/>
</dbReference>
<dbReference type="PANTHER" id="PTHR44329:SF289">
    <property type="entry name" value="SERINE_THREONINE-PROTEIN KINASE VIK"/>
    <property type="match status" value="1"/>
</dbReference>
<dbReference type="InterPro" id="IPR051681">
    <property type="entry name" value="Ser/Thr_Kinases-Pseudokinases"/>
</dbReference>
<feature type="compositionally biased region" description="Gly residues" evidence="1">
    <location>
        <begin position="886"/>
        <end position="898"/>
    </location>
</feature>
<feature type="compositionally biased region" description="Gly residues" evidence="1">
    <location>
        <begin position="1007"/>
        <end position="1016"/>
    </location>
</feature>
<feature type="region of interest" description="Disordered" evidence="1">
    <location>
        <begin position="1542"/>
        <end position="1667"/>
    </location>
</feature>
<feature type="compositionally biased region" description="Low complexity" evidence="1">
    <location>
        <begin position="175"/>
        <end position="236"/>
    </location>
</feature>
<dbReference type="Proteomes" id="UP000650467">
    <property type="component" value="Unassembled WGS sequence"/>
</dbReference>
<dbReference type="EMBL" id="JAEHOC010000010">
    <property type="protein sequence ID" value="KAG2438102.1"/>
    <property type="molecule type" value="Genomic_DNA"/>
</dbReference>
<feature type="compositionally biased region" description="Basic and acidic residues" evidence="1">
    <location>
        <begin position="1318"/>
        <end position="1331"/>
    </location>
</feature>
<dbReference type="PANTHER" id="PTHR44329">
    <property type="entry name" value="SERINE/THREONINE-PROTEIN KINASE TNNI3K-RELATED"/>
    <property type="match status" value="1"/>
</dbReference>
<feature type="compositionally biased region" description="Gly residues" evidence="1">
    <location>
        <begin position="1642"/>
        <end position="1660"/>
    </location>
</feature>
<feature type="region of interest" description="Disordered" evidence="1">
    <location>
        <begin position="664"/>
        <end position="838"/>
    </location>
</feature>
<feature type="region of interest" description="Disordered" evidence="1">
    <location>
        <begin position="1766"/>
        <end position="1792"/>
    </location>
</feature>
<reference evidence="3" key="1">
    <citation type="journal article" date="2020" name="bioRxiv">
        <title>Comparative genomics of Chlamydomonas.</title>
        <authorList>
            <person name="Craig R.J."/>
            <person name="Hasan A.R."/>
            <person name="Ness R.W."/>
            <person name="Keightley P.D."/>
        </authorList>
    </citation>
    <scope>NUCLEOTIDE SEQUENCE</scope>
    <source>
        <strain evidence="3">SAG 7.73</strain>
    </source>
</reference>
<feature type="region of interest" description="Disordered" evidence="1">
    <location>
        <begin position="175"/>
        <end position="259"/>
    </location>
</feature>
<feature type="compositionally biased region" description="Gly residues" evidence="1">
    <location>
        <begin position="1680"/>
        <end position="1701"/>
    </location>
</feature>
<feature type="compositionally biased region" description="Gly residues" evidence="1">
    <location>
        <begin position="1845"/>
        <end position="1855"/>
    </location>
</feature>
<feature type="compositionally biased region" description="Polar residues" evidence="1">
    <location>
        <begin position="1111"/>
        <end position="1135"/>
    </location>
</feature>
<feature type="compositionally biased region" description="Polar residues" evidence="1">
    <location>
        <begin position="319"/>
        <end position="330"/>
    </location>
</feature>
<dbReference type="OrthoDB" id="550484at2759"/>
<protein>
    <recommendedName>
        <fullName evidence="2">Serine-threonine/tyrosine-protein kinase catalytic domain-containing protein</fullName>
    </recommendedName>
</protein>
<feature type="compositionally biased region" description="Low complexity" evidence="1">
    <location>
        <begin position="717"/>
        <end position="759"/>
    </location>
</feature>
<evidence type="ECO:0000259" key="2">
    <source>
        <dbReference type="Pfam" id="PF07714"/>
    </source>
</evidence>
<feature type="compositionally biased region" description="Gly residues" evidence="1">
    <location>
        <begin position="1051"/>
        <end position="1060"/>
    </location>
</feature>
<gene>
    <name evidence="3" type="ORF">HXX76_005711</name>
</gene>